<comment type="subcellular location">
    <subcellularLocation>
        <location evidence="1">Membrane</location>
        <topology evidence="1">Multi-pass membrane protein</topology>
    </subcellularLocation>
</comment>
<evidence type="ECO:0000313" key="6">
    <source>
        <dbReference type="EMBL" id="KAF0691045.1"/>
    </source>
</evidence>
<dbReference type="InterPro" id="IPR004895">
    <property type="entry name" value="Prenylated_rab_accept_PRA1"/>
</dbReference>
<dbReference type="Pfam" id="PF03208">
    <property type="entry name" value="PRA1"/>
    <property type="match status" value="1"/>
</dbReference>
<feature type="transmembrane region" description="Helical" evidence="5">
    <location>
        <begin position="66"/>
        <end position="85"/>
    </location>
</feature>
<dbReference type="InterPro" id="IPR023393">
    <property type="entry name" value="START-like_dom_sf"/>
</dbReference>
<proteinExistence type="predicted"/>
<dbReference type="GO" id="GO:0016020">
    <property type="term" value="C:membrane"/>
    <property type="evidence" value="ECO:0007669"/>
    <property type="project" value="UniProtKB-SubCell"/>
</dbReference>
<dbReference type="SUPFAM" id="SSF55961">
    <property type="entry name" value="Bet v1-like"/>
    <property type="match status" value="2"/>
</dbReference>
<reference evidence="7 8" key="1">
    <citation type="submission" date="2019-03" db="EMBL/GenBank/DDBJ databases">
        <authorList>
            <person name="Gaulin E."/>
            <person name="Dumas B."/>
        </authorList>
    </citation>
    <scope>NUCLEOTIDE SEQUENCE [LARGE SCALE GENOMIC DNA]</scope>
    <source>
        <strain evidence="7">CBS 568.67</strain>
    </source>
</reference>
<sequence length="437" mass="49577">MPTRPPRRQVLTKSPLDRIHLLRMQVRDLMDLNNIRGIMSFFGFGEDQPFLVPQDRCEFECRTKSNFAYFSVNYFVITCLIGFQHALLNPIFMVVLTVLGAGWAYCNYLTVHETSGNPVIILGGPTTPMQRDTCMMLGTMFIHERVRRLMMGYVASIILIIVFGGPLLLYTLVVSLFLIVLHAIMRNQPLATYDELEDKYHDLSSSEYEDDHGHGYLIWIVFTIIAIPAETVENCVLANENASPEQTNARMVRTPPLKVAFVCDDTAQRFAEASVDGLPYLHMYAHEAMVPVRCEEAFDLWMSKVWVQGGVPPGRLPTSLETQGHGRGREGCIRRIMGGLTREQILRAGVPTDNTRIASVLYTVLTLPMPYHSYVAHVQFIPVGDGQTLVRWDGKLAPKRWDVRWFGGFFCWLVVAVFRVAVGHMLRGYAKSLKKKQ</sequence>
<evidence type="ECO:0000256" key="3">
    <source>
        <dbReference type="ARBA" id="ARBA00022989"/>
    </source>
</evidence>
<dbReference type="Gene3D" id="3.30.530.20">
    <property type="match status" value="1"/>
</dbReference>
<dbReference type="EMBL" id="VJMH01006219">
    <property type="protein sequence ID" value="KAF0691045.1"/>
    <property type="molecule type" value="Genomic_DNA"/>
</dbReference>
<name>A0A485L9X0_9STRA</name>
<evidence type="ECO:0000256" key="2">
    <source>
        <dbReference type="ARBA" id="ARBA00022692"/>
    </source>
</evidence>
<keyword evidence="2 5" id="KW-0812">Transmembrane</keyword>
<dbReference type="Proteomes" id="UP000332933">
    <property type="component" value="Unassembled WGS sequence"/>
</dbReference>
<keyword evidence="8" id="KW-1185">Reference proteome</keyword>
<evidence type="ECO:0000256" key="1">
    <source>
        <dbReference type="ARBA" id="ARBA00004141"/>
    </source>
</evidence>
<dbReference type="OrthoDB" id="63113at2759"/>
<dbReference type="PANTHER" id="PTHR19317:SF0">
    <property type="entry name" value="PRENYLATED RAB ACCEPTOR PROTEIN 1"/>
    <property type="match status" value="1"/>
</dbReference>
<gene>
    <name evidence="7" type="primary">Aste57867_17657</name>
    <name evidence="6" type="ORF">As57867_017596</name>
    <name evidence="7" type="ORF">ASTE57867_17657</name>
</gene>
<dbReference type="GO" id="GO:0005794">
    <property type="term" value="C:Golgi apparatus"/>
    <property type="evidence" value="ECO:0007669"/>
    <property type="project" value="TreeGrafter"/>
</dbReference>
<feature type="transmembrane region" description="Helical" evidence="5">
    <location>
        <begin position="153"/>
        <end position="181"/>
    </location>
</feature>
<keyword evidence="3 5" id="KW-1133">Transmembrane helix</keyword>
<evidence type="ECO:0000313" key="8">
    <source>
        <dbReference type="Proteomes" id="UP000332933"/>
    </source>
</evidence>
<feature type="transmembrane region" description="Helical" evidence="5">
    <location>
        <begin position="405"/>
        <end position="426"/>
    </location>
</feature>
<accession>A0A485L9X0</accession>
<dbReference type="AlphaFoldDB" id="A0A485L9X0"/>
<evidence type="ECO:0000313" key="7">
    <source>
        <dbReference type="EMBL" id="VFT94408.1"/>
    </source>
</evidence>
<feature type="transmembrane region" description="Helical" evidence="5">
    <location>
        <begin position="91"/>
        <end position="111"/>
    </location>
</feature>
<evidence type="ECO:0000256" key="4">
    <source>
        <dbReference type="ARBA" id="ARBA00023136"/>
    </source>
</evidence>
<reference evidence="6" key="2">
    <citation type="submission" date="2019-06" db="EMBL/GenBank/DDBJ databases">
        <title>Genomics analysis of Aphanomyces spp. identifies a new class of oomycete effector associated with host adaptation.</title>
        <authorList>
            <person name="Gaulin E."/>
        </authorList>
    </citation>
    <scope>NUCLEOTIDE SEQUENCE</scope>
    <source>
        <strain evidence="6">CBS 578.67</strain>
    </source>
</reference>
<protein>
    <submittedName>
        <fullName evidence="7">Aste57867_17657 protein</fullName>
    </submittedName>
</protein>
<keyword evidence="4 5" id="KW-0472">Membrane</keyword>
<evidence type="ECO:0000256" key="5">
    <source>
        <dbReference type="SAM" id="Phobius"/>
    </source>
</evidence>
<dbReference type="EMBL" id="CAADRA010006240">
    <property type="protein sequence ID" value="VFT94408.1"/>
    <property type="molecule type" value="Genomic_DNA"/>
</dbReference>
<organism evidence="7 8">
    <name type="scientific">Aphanomyces stellatus</name>
    <dbReference type="NCBI Taxonomy" id="120398"/>
    <lineage>
        <taxon>Eukaryota</taxon>
        <taxon>Sar</taxon>
        <taxon>Stramenopiles</taxon>
        <taxon>Oomycota</taxon>
        <taxon>Saprolegniomycetes</taxon>
        <taxon>Saprolegniales</taxon>
        <taxon>Verrucalvaceae</taxon>
        <taxon>Aphanomyces</taxon>
    </lineage>
</organism>
<dbReference type="PANTHER" id="PTHR19317">
    <property type="entry name" value="PRENYLATED RAB ACCEPTOR 1-RELATED"/>
    <property type="match status" value="1"/>
</dbReference>